<dbReference type="Proteomes" id="UP000228635">
    <property type="component" value="Unassembled WGS sequence"/>
</dbReference>
<sequence length="111" mass="12503">MLPVGATFYAGAGIINNKKLLKGTYEKIDGKLVYKCNADSLGVYEDVIETVPKFPFSYFALVICKKEQGETDWVDYAHEAVKIFKITTQIGYHVEGHDEALQILLTKLKEE</sequence>
<gene>
    <name evidence="1" type="ORF">COU08_03445</name>
</gene>
<comment type="caution">
    <text evidence="1">The sequence shown here is derived from an EMBL/GenBank/DDBJ whole genome shotgun (WGS) entry which is preliminary data.</text>
</comment>
<proteinExistence type="predicted"/>
<protein>
    <submittedName>
        <fullName evidence="1">Uncharacterized protein</fullName>
    </submittedName>
</protein>
<dbReference type="EMBL" id="PFBA01000029">
    <property type="protein sequence ID" value="PIT92243.1"/>
    <property type="molecule type" value="Genomic_DNA"/>
</dbReference>
<name>A0A2M6WHG5_9BACT</name>
<dbReference type="AlphaFoldDB" id="A0A2M6WHG5"/>
<evidence type="ECO:0000313" key="2">
    <source>
        <dbReference type="Proteomes" id="UP000228635"/>
    </source>
</evidence>
<reference evidence="2" key="1">
    <citation type="submission" date="2017-09" db="EMBL/GenBank/DDBJ databases">
        <title>Depth-based differentiation of microbial function through sediment-hosted aquifers and enrichment of novel symbionts in the deep terrestrial subsurface.</title>
        <authorList>
            <person name="Probst A.J."/>
            <person name="Ladd B."/>
            <person name="Jarett J.K."/>
            <person name="Geller-Mcgrath D.E."/>
            <person name="Sieber C.M.K."/>
            <person name="Emerson J.B."/>
            <person name="Anantharaman K."/>
            <person name="Thomas B.C."/>
            <person name="Malmstrom R."/>
            <person name="Stieglmeier M."/>
            <person name="Klingl A."/>
            <person name="Woyke T."/>
            <person name="Ryan C.M."/>
            <person name="Banfield J.F."/>
        </authorList>
    </citation>
    <scope>NUCLEOTIDE SEQUENCE [LARGE SCALE GENOMIC DNA]</scope>
</reference>
<accession>A0A2M6WHG5</accession>
<evidence type="ECO:0000313" key="1">
    <source>
        <dbReference type="EMBL" id="PIT92243.1"/>
    </source>
</evidence>
<organism evidence="1 2">
    <name type="scientific">Candidatus Harrisonbacteria bacterium CG10_big_fil_rev_8_21_14_0_10_42_17</name>
    <dbReference type="NCBI Taxonomy" id="1974584"/>
    <lineage>
        <taxon>Bacteria</taxon>
        <taxon>Candidatus Harrisoniibacteriota</taxon>
    </lineage>
</organism>